<dbReference type="STRING" id="741276.A0A2S5B598"/>
<evidence type="ECO:0000313" key="7">
    <source>
        <dbReference type="EMBL" id="POY71953.1"/>
    </source>
</evidence>
<dbReference type="AlphaFoldDB" id="A0A2S5B598"/>
<dbReference type="PANTHER" id="PTHR47343">
    <property type="entry name" value="TRANSCRIPTIONAL ACTIVATOR SPT7"/>
    <property type="match status" value="1"/>
</dbReference>
<dbReference type="Proteomes" id="UP000237144">
    <property type="component" value="Unassembled WGS sequence"/>
</dbReference>
<organism evidence="7 8">
    <name type="scientific">Rhodotorula taiwanensis</name>
    <dbReference type="NCBI Taxonomy" id="741276"/>
    <lineage>
        <taxon>Eukaryota</taxon>
        <taxon>Fungi</taxon>
        <taxon>Dikarya</taxon>
        <taxon>Basidiomycota</taxon>
        <taxon>Pucciniomycotina</taxon>
        <taxon>Microbotryomycetes</taxon>
        <taxon>Sporidiobolales</taxon>
        <taxon>Sporidiobolaceae</taxon>
        <taxon>Rhodotorula</taxon>
    </lineage>
</organism>
<evidence type="ECO:0000256" key="5">
    <source>
        <dbReference type="SAM" id="MobiDB-lite"/>
    </source>
</evidence>
<dbReference type="InterPro" id="IPR009072">
    <property type="entry name" value="Histone-fold"/>
</dbReference>
<feature type="compositionally biased region" description="Low complexity" evidence="5">
    <location>
        <begin position="80"/>
        <end position="90"/>
    </location>
</feature>
<dbReference type="GO" id="GO:0046982">
    <property type="term" value="F:protein heterodimerization activity"/>
    <property type="evidence" value="ECO:0007669"/>
    <property type="project" value="InterPro"/>
</dbReference>
<evidence type="ECO:0000256" key="4">
    <source>
        <dbReference type="ARBA" id="ARBA00023242"/>
    </source>
</evidence>
<feature type="domain" description="Bromodomain associated" evidence="6">
    <location>
        <begin position="362"/>
        <end position="427"/>
    </location>
</feature>
<dbReference type="Pfam" id="PF07524">
    <property type="entry name" value="Bromo_TP"/>
    <property type="match status" value="1"/>
</dbReference>
<keyword evidence="3" id="KW-0804">Transcription</keyword>
<dbReference type="EMBL" id="PJQD01000063">
    <property type="protein sequence ID" value="POY71953.1"/>
    <property type="molecule type" value="Genomic_DNA"/>
</dbReference>
<keyword evidence="4" id="KW-0539">Nucleus</keyword>
<keyword evidence="2" id="KW-0805">Transcription regulation</keyword>
<proteinExistence type="predicted"/>
<dbReference type="InterPro" id="IPR037782">
    <property type="entry name" value="Spt7"/>
</dbReference>
<reference evidence="7 8" key="1">
    <citation type="journal article" date="2018" name="Front. Microbiol.">
        <title>Prospects for Fungal Bioremediation of Acidic Radioactive Waste Sites: Characterization and Genome Sequence of Rhodotorula taiwanensis MD1149.</title>
        <authorList>
            <person name="Tkavc R."/>
            <person name="Matrosova V.Y."/>
            <person name="Grichenko O.E."/>
            <person name="Gostincar C."/>
            <person name="Volpe R.P."/>
            <person name="Klimenkova P."/>
            <person name="Gaidamakova E.K."/>
            <person name="Zhou C.E."/>
            <person name="Stewart B.J."/>
            <person name="Lyman M.G."/>
            <person name="Malfatti S.A."/>
            <person name="Rubinfeld B."/>
            <person name="Courtot M."/>
            <person name="Singh J."/>
            <person name="Dalgard C.L."/>
            <person name="Hamilton T."/>
            <person name="Frey K.G."/>
            <person name="Gunde-Cimerman N."/>
            <person name="Dugan L."/>
            <person name="Daly M.J."/>
        </authorList>
    </citation>
    <scope>NUCLEOTIDE SEQUENCE [LARGE SCALE GENOMIC DNA]</scope>
    <source>
        <strain evidence="7 8">MD1149</strain>
    </source>
</reference>
<sequence>MAIHQLTEYRGRQLPPPSPTPEPSPSAPTELPFEETPAFMRTPATMQEFLLLEQELTKLEGSGFNPTSAASILPPSVYDPSSSKAAAPSSRVGAKARNRVAELVRHLNPRVLPQAAFTSSSPHSSPLPAIEAAPSPSTSSRTFRDPAEPVEALWWDIVGPSTSSSLLFGAADAAPTHGRLGANGTLAAVDEVGSHTPRAILPPLTPALAAAMPHVPWLGYSATPYETAAAVPPKSPRKSKGKQPATANGSTARRKGNPPSSKPKAKREGALKTGIAAKMQRNCETLRRIRRIGDTLARESTTADLHLTPRLTSRTQEPPVITSDESTDDERPRKRRRERRPTLLASDISKQTLRAPATSATAAREAMRVVSGGVLAHAGFEGSSPAALDVIGQMAGQYLSNLGRTLRLYSDRYNPDLGDSQILSRALAENGVPALSHLQSYVRDDIERYGARLSDLLARLERTRQERLDSFCDDERDRVEQEAAEAALFDTGGEAFQAGDFAARLGEDFFGLAENGLELELNTTSLAIPKWMLRGASRPLENDATSSLAFSPPPAFVPLTADGVNDQIGLLRPYWLLRAARPDLGFVEDSAASSQTTSRSKTALRHKVPPHGRIPFKGKKRPDDPTMPASIAAQVASILEPKKKRKKALIEEPIVADSGAE</sequence>
<dbReference type="GO" id="GO:0046695">
    <property type="term" value="C:SLIK (SAGA-like) complex"/>
    <property type="evidence" value="ECO:0007669"/>
    <property type="project" value="InterPro"/>
</dbReference>
<comment type="subcellular location">
    <subcellularLocation>
        <location evidence="1">Nucleus</location>
    </subcellularLocation>
</comment>
<evidence type="ECO:0000313" key="8">
    <source>
        <dbReference type="Proteomes" id="UP000237144"/>
    </source>
</evidence>
<accession>A0A2S5B598</accession>
<feature type="region of interest" description="Disordered" evidence="5">
    <location>
        <begin position="228"/>
        <end position="279"/>
    </location>
</feature>
<feature type="region of interest" description="Disordered" evidence="5">
    <location>
        <begin position="116"/>
        <end position="144"/>
    </location>
</feature>
<gene>
    <name evidence="7" type="ORF">BMF94_4962</name>
</gene>
<feature type="region of interest" description="Disordered" evidence="5">
    <location>
        <begin position="300"/>
        <end position="342"/>
    </location>
</feature>
<evidence type="ECO:0000256" key="2">
    <source>
        <dbReference type="ARBA" id="ARBA00023015"/>
    </source>
</evidence>
<dbReference type="PANTHER" id="PTHR47343:SF1">
    <property type="entry name" value="TRANSCRIPTIONAL ACTIVATOR SPT7"/>
    <property type="match status" value="1"/>
</dbReference>
<evidence type="ECO:0000256" key="3">
    <source>
        <dbReference type="ARBA" id="ARBA00023163"/>
    </source>
</evidence>
<comment type="caution">
    <text evidence="7">The sequence shown here is derived from an EMBL/GenBank/DDBJ whole genome shotgun (WGS) entry which is preliminary data.</text>
</comment>
<dbReference type="Gene3D" id="1.10.20.10">
    <property type="entry name" value="Histone, subunit A"/>
    <property type="match status" value="1"/>
</dbReference>
<feature type="compositionally biased region" description="Pro residues" evidence="5">
    <location>
        <begin position="14"/>
        <end position="26"/>
    </location>
</feature>
<dbReference type="InterPro" id="IPR006565">
    <property type="entry name" value="BTP"/>
</dbReference>
<dbReference type="CDD" id="cd22927">
    <property type="entry name" value="HFD_SPT7"/>
    <property type="match status" value="1"/>
</dbReference>
<dbReference type="GO" id="GO:0006357">
    <property type="term" value="P:regulation of transcription by RNA polymerase II"/>
    <property type="evidence" value="ECO:0007669"/>
    <property type="project" value="TreeGrafter"/>
</dbReference>
<dbReference type="GO" id="GO:0005198">
    <property type="term" value="F:structural molecule activity"/>
    <property type="evidence" value="ECO:0007669"/>
    <property type="project" value="TreeGrafter"/>
</dbReference>
<dbReference type="GO" id="GO:0000124">
    <property type="term" value="C:SAGA complex"/>
    <property type="evidence" value="ECO:0007669"/>
    <property type="project" value="InterPro"/>
</dbReference>
<feature type="region of interest" description="Disordered" evidence="5">
    <location>
        <begin position="1"/>
        <end position="40"/>
    </location>
</feature>
<feature type="region of interest" description="Disordered" evidence="5">
    <location>
        <begin position="589"/>
        <end position="627"/>
    </location>
</feature>
<feature type="compositionally biased region" description="Polar residues" evidence="5">
    <location>
        <begin position="591"/>
        <end position="601"/>
    </location>
</feature>
<evidence type="ECO:0000256" key="1">
    <source>
        <dbReference type="ARBA" id="ARBA00004123"/>
    </source>
</evidence>
<feature type="region of interest" description="Disordered" evidence="5">
    <location>
        <begin position="74"/>
        <end position="93"/>
    </location>
</feature>
<dbReference type="GO" id="GO:0005634">
    <property type="term" value="C:nucleus"/>
    <property type="evidence" value="ECO:0007669"/>
    <property type="project" value="UniProtKB-SubCell"/>
</dbReference>
<keyword evidence="8" id="KW-1185">Reference proteome</keyword>
<name>A0A2S5B598_9BASI</name>
<evidence type="ECO:0000259" key="6">
    <source>
        <dbReference type="Pfam" id="PF07524"/>
    </source>
</evidence>
<dbReference type="OrthoDB" id="21449at2759"/>
<feature type="compositionally biased region" description="Basic residues" evidence="5">
    <location>
        <begin position="602"/>
        <end position="620"/>
    </location>
</feature>
<protein>
    <recommendedName>
        <fullName evidence="6">Bromodomain associated domain-containing protein</fullName>
    </recommendedName>
</protein>